<comment type="subcellular location">
    <subcellularLocation>
        <location evidence="1">Membrane</location>
    </subcellularLocation>
</comment>
<evidence type="ECO:0000256" key="3">
    <source>
        <dbReference type="ARBA" id="ARBA00022692"/>
    </source>
</evidence>
<dbReference type="InterPro" id="IPR010200">
    <property type="entry name" value="HflC"/>
</dbReference>
<dbReference type="InterPro" id="IPR036013">
    <property type="entry name" value="Band_7/SPFH_dom_sf"/>
</dbReference>
<comment type="similarity">
    <text evidence="2 6">Belongs to the band 7/mec-2 family. HflC subfamily.</text>
</comment>
<keyword evidence="8" id="KW-0645">Protease</keyword>
<gene>
    <name evidence="8" type="ORF">JOC47_001328</name>
</gene>
<keyword evidence="3" id="KW-0812">Transmembrane</keyword>
<keyword evidence="9" id="KW-1185">Reference proteome</keyword>
<dbReference type="PIRSF" id="PIRSF005651">
    <property type="entry name" value="HflC"/>
    <property type="match status" value="1"/>
</dbReference>
<dbReference type="EMBL" id="JAFBDQ010000005">
    <property type="protein sequence ID" value="MBM7556485.1"/>
    <property type="molecule type" value="Genomic_DNA"/>
</dbReference>
<dbReference type="PANTHER" id="PTHR42911">
    <property type="entry name" value="MODULATOR OF FTSH PROTEASE HFLC"/>
    <property type="match status" value="1"/>
</dbReference>
<dbReference type="NCBIfam" id="TIGR01932">
    <property type="entry name" value="hflC"/>
    <property type="match status" value="1"/>
</dbReference>
<dbReference type="GO" id="GO:0008233">
    <property type="term" value="F:peptidase activity"/>
    <property type="evidence" value="ECO:0007669"/>
    <property type="project" value="UniProtKB-KW"/>
</dbReference>
<evidence type="ECO:0000256" key="4">
    <source>
        <dbReference type="ARBA" id="ARBA00022989"/>
    </source>
</evidence>
<evidence type="ECO:0000256" key="1">
    <source>
        <dbReference type="ARBA" id="ARBA00004370"/>
    </source>
</evidence>
<evidence type="ECO:0000313" key="8">
    <source>
        <dbReference type="EMBL" id="MBM7556485.1"/>
    </source>
</evidence>
<dbReference type="InterPro" id="IPR001107">
    <property type="entry name" value="Band_7"/>
</dbReference>
<keyword evidence="8" id="KW-0378">Hydrolase</keyword>
<comment type="function">
    <text evidence="6">HflC and HflK could regulate a protease.</text>
</comment>
<dbReference type="GO" id="GO:0006508">
    <property type="term" value="P:proteolysis"/>
    <property type="evidence" value="ECO:0007669"/>
    <property type="project" value="UniProtKB-KW"/>
</dbReference>
<accession>A0A938XWC8</accession>
<proteinExistence type="inferred from homology"/>
<dbReference type="PANTHER" id="PTHR42911:SF1">
    <property type="entry name" value="MODULATOR OF FTSH PROTEASE HFLC"/>
    <property type="match status" value="1"/>
</dbReference>
<dbReference type="CDD" id="cd03405">
    <property type="entry name" value="SPFH_HflC"/>
    <property type="match status" value="1"/>
</dbReference>
<dbReference type="InterPro" id="IPR001972">
    <property type="entry name" value="Stomatin_HflK_fam"/>
</dbReference>
<protein>
    <recommendedName>
        <fullName evidence="6">Protein HflC</fullName>
    </recommendedName>
</protein>
<dbReference type="PRINTS" id="PR00721">
    <property type="entry name" value="STOMATIN"/>
</dbReference>
<dbReference type="Proteomes" id="UP000774000">
    <property type="component" value="Unassembled WGS sequence"/>
</dbReference>
<name>A0A938XWC8_9FIRM</name>
<comment type="caution">
    <text evidence="8">The sequence shown here is derived from an EMBL/GenBank/DDBJ whole genome shotgun (WGS) entry which is preliminary data.</text>
</comment>
<evidence type="ECO:0000256" key="5">
    <source>
        <dbReference type="ARBA" id="ARBA00023136"/>
    </source>
</evidence>
<keyword evidence="5" id="KW-0472">Membrane</keyword>
<dbReference type="SUPFAM" id="SSF117892">
    <property type="entry name" value="Band 7/SPFH domain"/>
    <property type="match status" value="1"/>
</dbReference>
<dbReference type="Gene3D" id="3.30.479.30">
    <property type="entry name" value="Band 7 domain"/>
    <property type="match status" value="1"/>
</dbReference>
<sequence>MKKLIPIVLVLAILLIAANLVFFTVDETEQVIVVQFGDPVKVVTEPGLNFKIPFIQNTRYFETRVLEYDAEPKEIYTADEKNLKVDNFARWRIVDPLLFYQSAGTMNAAQSQLDDIVYSEVRAELGEYTLDEIISPERQEIMKNVTQQSNEDSESLGIEIVDVRIKRADLPESNAQSVYERMESKRKEEANKYRAEGEEKAKNIRSQAEKEKKIILAEANKKARTLRGEGDARALEIYAESYNQDKEFYQFTKTLETYRKTMKEKTTLLLAPNSDLLKYFNNIDVETK</sequence>
<dbReference type="RefSeq" id="WP_204701259.1">
    <property type="nucleotide sequence ID" value="NZ_JAFBDQ010000005.1"/>
</dbReference>
<reference evidence="8" key="1">
    <citation type="submission" date="2021-01" db="EMBL/GenBank/DDBJ databases">
        <title>Genomic Encyclopedia of Type Strains, Phase IV (KMG-IV): sequencing the most valuable type-strain genomes for metagenomic binning, comparative biology and taxonomic classification.</title>
        <authorList>
            <person name="Goeker M."/>
        </authorList>
    </citation>
    <scope>NUCLEOTIDE SEQUENCE</scope>
    <source>
        <strain evidence="8">DSM 23230</strain>
    </source>
</reference>
<feature type="domain" description="Band 7" evidence="7">
    <location>
        <begin position="20"/>
        <end position="182"/>
    </location>
</feature>
<organism evidence="8 9">
    <name type="scientific">Halanaerobacter jeridensis</name>
    <dbReference type="NCBI Taxonomy" id="706427"/>
    <lineage>
        <taxon>Bacteria</taxon>
        <taxon>Bacillati</taxon>
        <taxon>Bacillota</taxon>
        <taxon>Clostridia</taxon>
        <taxon>Halanaerobiales</taxon>
        <taxon>Halobacteroidaceae</taxon>
        <taxon>Halanaerobacter</taxon>
    </lineage>
</organism>
<dbReference type="AlphaFoldDB" id="A0A938XWC8"/>
<evidence type="ECO:0000256" key="2">
    <source>
        <dbReference type="ARBA" id="ARBA00007862"/>
    </source>
</evidence>
<keyword evidence="4" id="KW-1133">Transmembrane helix</keyword>
<dbReference type="SMART" id="SM00244">
    <property type="entry name" value="PHB"/>
    <property type="match status" value="1"/>
</dbReference>
<evidence type="ECO:0000313" key="9">
    <source>
        <dbReference type="Proteomes" id="UP000774000"/>
    </source>
</evidence>
<dbReference type="GO" id="GO:0016020">
    <property type="term" value="C:membrane"/>
    <property type="evidence" value="ECO:0007669"/>
    <property type="project" value="UniProtKB-SubCell"/>
</dbReference>
<evidence type="ECO:0000259" key="7">
    <source>
        <dbReference type="SMART" id="SM00244"/>
    </source>
</evidence>
<evidence type="ECO:0000256" key="6">
    <source>
        <dbReference type="PIRNR" id="PIRNR005651"/>
    </source>
</evidence>
<dbReference type="Pfam" id="PF01145">
    <property type="entry name" value="Band_7"/>
    <property type="match status" value="1"/>
</dbReference>